<dbReference type="InterPro" id="IPR000873">
    <property type="entry name" value="AMP-dep_synth/lig_dom"/>
</dbReference>
<comment type="similarity">
    <text evidence="2">Belongs to the ATP-dependent AMP-binding enzyme family.</text>
</comment>
<dbReference type="Pfam" id="PF00501">
    <property type="entry name" value="AMP-binding"/>
    <property type="match status" value="1"/>
</dbReference>
<dbReference type="Pfam" id="PF13193">
    <property type="entry name" value="AMP-binding_C"/>
    <property type="match status" value="1"/>
</dbReference>
<dbReference type="PROSITE" id="PS50075">
    <property type="entry name" value="CARRIER"/>
    <property type="match status" value="1"/>
</dbReference>
<evidence type="ECO:0000256" key="5">
    <source>
        <dbReference type="SAM" id="MobiDB-lite"/>
    </source>
</evidence>
<dbReference type="Gene3D" id="3.30.559.30">
    <property type="entry name" value="Nonribosomal peptide synthetase, condensation domain"/>
    <property type="match status" value="1"/>
</dbReference>
<dbReference type="Gene3D" id="3.40.50.980">
    <property type="match status" value="2"/>
</dbReference>
<dbReference type="FunFam" id="3.40.50.12780:FF:000012">
    <property type="entry name" value="Non-ribosomal peptide synthetase"/>
    <property type="match status" value="1"/>
</dbReference>
<evidence type="ECO:0000256" key="4">
    <source>
        <dbReference type="ARBA" id="ARBA00022553"/>
    </source>
</evidence>
<dbReference type="FunFam" id="3.30.559.30:FF:000001">
    <property type="entry name" value="Non-ribosomal peptide synthetase"/>
    <property type="match status" value="1"/>
</dbReference>
<feature type="compositionally biased region" description="Basic and acidic residues" evidence="5">
    <location>
        <begin position="1086"/>
        <end position="1103"/>
    </location>
</feature>
<feature type="compositionally biased region" description="Basic residues" evidence="5">
    <location>
        <begin position="1104"/>
        <end position="1114"/>
    </location>
</feature>
<dbReference type="RefSeq" id="WP_087458966.1">
    <property type="nucleotide sequence ID" value="NZ_CP021434.1"/>
</dbReference>
<dbReference type="GO" id="GO:0003824">
    <property type="term" value="F:catalytic activity"/>
    <property type="evidence" value="ECO:0007669"/>
    <property type="project" value="InterPro"/>
</dbReference>
<dbReference type="FunFam" id="2.30.38.10:FF:000001">
    <property type="entry name" value="Non-ribosomal peptide synthetase PvdI"/>
    <property type="match status" value="1"/>
</dbReference>
<dbReference type="FunFam" id="3.30.300.30:FF:000010">
    <property type="entry name" value="Enterobactin synthetase component F"/>
    <property type="match status" value="1"/>
</dbReference>
<organism evidence="7 8">
    <name type="scientific">Tumebacillus avium</name>
    <dbReference type="NCBI Taxonomy" id="1903704"/>
    <lineage>
        <taxon>Bacteria</taxon>
        <taxon>Bacillati</taxon>
        <taxon>Bacillota</taxon>
        <taxon>Bacilli</taxon>
        <taxon>Bacillales</taxon>
        <taxon>Alicyclobacillaceae</taxon>
        <taxon>Tumebacillus</taxon>
    </lineage>
</organism>
<dbReference type="SUPFAM" id="SSF47336">
    <property type="entry name" value="ACP-like"/>
    <property type="match status" value="1"/>
</dbReference>
<dbReference type="Gene3D" id="2.30.38.10">
    <property type="entry name" value="Luciferase, Domain 3"/>
    <property type="match status" value="1"/>
</dbReference>
<dbReference type="GO" id="GO:0043041">
    <property type="term" value="P:amino acid activation for nonribosomal peptide biosynthetic process"/>
    <property type="evidence" value="ECO:0007669"/>
    <property type="project" value="TreeGrafter"/>
</dbReference>
<dbReference type="FunFam" id="3.40.50.980:FF:000001">
    <property type="entry name" value="Non-ribosomal peptide synthetase"/>
    <property type="match status" value="1"/>
</dbReference>
<evidence type="ECO:0000313" key="8">
    <source>
        <dbReference type="Proteomes" id="UP000195437"/>
    </source>
</evidence>
<dbReference type="EMBL" id="CP021434">
    <property type="protein sequence ID" value="ARU63632.1"/>
    <property type="molecule type" value="Genomic_DNA"/>
</dbReference>
<evidence type="ECO:0000313" key="7">
    <source>
        <dbReference type="EMBL" id="ARU63632.1"/>
    </source>
</evidence>
<dbReference type="Proteomes" id="UP000195437">
    <property type="component" value="Chromosome"/>
</dbReference>
<keyword evidence="8" id="KW-1185">Reference proteome</keyword>
<dbReference type="FunFam" id="3.30.559.10:FF:000012">
    <property type="entry name" value="Non-ribosomal peptide synthetase"/>
    <property type="match status" value="1"/>
</dbReference>
<dbReference type="InterPro" id="IPR010071">
    <property type="entry name" value="AA_adenyl_dom"/>
</dbReference>
<dbReference type="Pfam" id="PF00668">
    <property type="entry name" value="Condensation"/>
    <property type="match status" value="1"/>
</dbReference>
<dbReference type="GO" id="GO:0008610">
    <property type="term" value="P:lipid biosynthetic process"/>
    <property type="evidence" value="ECO:0007669"/>
    <property type="project" value="UniProtKB-ARBA"/>
</dbReference>
<dbReference type="InterPro" id="IPR020845">
    <property type="entry name" value="AMP-binding_CS"/>
</dbReference>
<dbReference type="AlphaFoldDB" id="A0A1Y0ISL4"/>
<accession>A0A1Y0ISL4</accession>
<protein>
    <recommendedName>
        <fullName evidence="6">Carrier domain-containing protein</fullName>
    </recommendedName>
</protein>
<proteinExistence type="inferred from homology"/>
<evidence type="ECO:0000256" key="1">
    <source>
        <dbReference type="ARBA" id="ARBA00001957"/>
    </source>
</evidence>
<gene>
    <name evidence="7" type="ORF">CBW65_23400</name>
</gene>
<dbReference type="PANTHER" id="PTHR45527">
    <property type="entry name" value="NONRIBOSOMAL PEPTIDE SYNTHETASE"/>
    <property type="match status" value="1"/>
</dbReference>
<dbReference type="InterPro" id="IPR045851">
    <property type="entry name" value="AMP-bd_C_sf"/>
</dbReference>
<name>A0A1Y0ISL4_9BACL</name>
<sequence length="1114" mass="122787">MSRFSKLAMSKEKRALLDKMLQDEGMAASATGISRIEKRTGDRPARLSSSQQRLWFLDKMEPNSTSYNMPYRIELQGPLDAHVLEKALNEIVERHEILRTSFAAQDGETVQVVHSMQAVAMPLVQADRADLPRLAMAEAQQPFSLTQGPLLRATLVRTGELEHTLLLTLHHIVFDGWSMNILLKELTVLYEAFAKGAPSPLAELSLQYGDYAEWQQDWLNGEGRQKQVSYWKETLSGAPVVLDLPADHPRPLVQTHRGGNVSFALPKELAAELKAWSKQEDVTLFMTLFSAFSVLLSRYSGQEDLLVGAPFAGRSQREAEGMIGFFVNTLVLRADLSGEPLMAELARRVKDAVTGALSHQELPFDKLVEELQPARDASRSPLFQVMFNFLDSPHEEQRFGDLSLTHGEVLNGTAKFDLTLYVEDGADGIHGNFEYNRDLYEAATIERMAGHFRTLLESIAARPQVPVTQLPLLTEAEWEQAVHGWNDTKTPYPQDRCIHQLAEQQAGQHPDAVATVFGGTELTYAELNARANQLAHHLRGLGVGPDALVGLCVERSHDMVIGMLGILKAGGAYVPLDPAYPQERLLFMQQDTGLGVIVAQEHLAERLPQDGVKLICLDRDAAVIGGESAENPEPLTSAEHLAYVVYTSGSTGVPKGVLVPHRAINRLVCNTDYAQLGADDVVAQVSNSSFDAATFEVWGALANGGKLVGVGKDIALMPKEFAAELKAQGITAMFITTALFNQLAGVVPDAFANLRHLLVGGEAVDARWMREVIQHGAPKRLLNAYGPTESTTFATWQNVYDLAVDVVNIPIGLPIANTSAYVLDAHLQPVPVGVAGELYLGGDGVAQGYLNRRELTAERFLQNPFAEGLLYKTGDLVRRLPNGAIEYISRLDHQVKVRGFRIELGEIEQGIQSLAEIREVIAVVREDEPGDKRVVAYVVPEQAEGFSAQELRGRLKERLPEYMLPSAVVVMDVLPLTVNGKVDRQALPHPQGLQAETAEYVAPRTETEEIVLAVWQSVLGLTRIGIHDNFFDLGGHSLLLIKVHEGVQDKLQTQFSIVELFRHTTVYTLTKFLTQQQTQEPAKTAGRAEESQARAQSKKDVLNRRKQLSKGRGK</sequence>
<dbReference type="GO" id="GO:0005829">
    <property type="term" value="C:cytosol"/>
    <property type="evidence" value="ECO:0007669"/>
    <property type="project" value="TreeGrafter"/>
</dbReference>
<dbReference type="InterPro" id="IPR025110">
    <property type="entry name" value="AMP-bd_C"/>
</dbReference>
<dbReference type="Pfam" id="PF00550">
    <property type="entry name" value="PP-binding"/>
    <property type="match status" value="1"/>
</dbReference>
<dbReference type="Gene3D" id="3.30.559.10">
    <property type="entry name" value="Chloramphenicol acetyltransferase-like domain"/>
    <property type="match status" value="1"/>
</dbReference>
<dbReference type="OrthoDB" id="2378884at2"/>
<keyword evidence="4" id="KW-0597">Phosphoprotein</keyword>
<evidence type="ECO:0000256" key="2">
    <source>
        <dbReference type="ARBA" id="ARBA00006432"/>
    </source>
</evidence>
<dbReference type="PROSITE" id="PS00455">
    <property type="entry name" value="AMP_BINDING"/>
    <property type="match status" value="1"/>
</dbReference>
<dbReference type="PANTHER" id="PTHR45527:SF1">
    <property type="entry name" value="FATTY ACID SYNTHASE"/>
    <property type="match status" value="1"/>
</dbReference>
<dbReference type="NCBIfam" id="TIGR01733">
    <property type="entry name" value="AA-adenyl-dom"/>
    <property type="match status" value="1"/>
</dbReference>
<feature type="region of interest" description="Disordered" evidence="5">
    <location>
        <begin position="1076"/>
        <end position="1114"/>
    </location>
</feature>
<dbReference type="SUPFAM" id="SSF52777">
    <property type="entry name" value="CoA-dependent acyltransferases"/>
    <property type="match status" value="2"/>
</dbReference>
<reference evidence="8" key="1">
    <citation type="submission" date="2017-05" db="EMBL/GenBank/DDBJ databases">
        <authorList>
            <person name="Sung H."/>
        </authorList>
    </citation>
    <scope>NUCLEOTIDE SEQUENCE [LARGE SCALE GENOMIC DNA]</scope>
    <source>
        <strain evidence="8">AR23208</strain>
    </source>
</reference>
<dbReference type="FunFam" id="1.10.1200.10:FF:000005">
    <property type="entry name" value="Nonribosomal peptide synthetase 1"/>
    <property type="match status" value="1"/>
</dbReference>
<dbReference type="Gene3D" id="3.30.300.30">
    <property type="match status" value="1"/>
</dbReference>
<dbReference type="Gene3D" id="1.10.1200.10">
    <property type="entry name" value="ACP-like"/>
    <property type="match status" value="1"/>
</dbReference>
<dbReference type="InterPro" id="IPR023213">
    <property type="entry name" value="CAT-like_dom_sf"/>
</dbReference>
<dbReference type="InterPro" id="IPR036736">
    <property type="entry name" value="ACP-like_sf"/>
</dbReference>
<evidence type="ECO:0000256" key="3">
    <source>
        <dbReference type="ARBA" id="ARBA00022450"/>
    </source>
</evidence>
<dbReference type="InterPro" id="IPR001242">
    <property type="entry name" value="Condensation_dom"/>
</dbReference>
<dbReference type="GO" id="GO:0044550">
    <property type="term" value="P:secondary metabolite biosynthetic process"/>
    <property type="evidence" value="ECO:0007669"/>
    <property type="project" value="UniProtKB-ARBA"/>
</dbReference>
<dbReference type="CDD" id="cd12117">
    <property type="entry name" value="A_NRPS_Srf_like"/>
    <property type="match status" value="1"/>
</dbReference>
<evidence type="ECO:0000259" key="6">
    <source>
        <dbReference type="PROSITE" id="PS50075"/>
    </source>
</evidence>
<dbReference type="CDD" id="cd19531">
    <property type="entry name" value="LCL_NRPS-like"/>
    <property type="match status" value="1"/>
</dbReference>
<keyword evidence="3" id="KW-0596">Phosphopantetheine</keyword>
<dbReference type="InterPro" id="IPR009081">
    <property type="entry name" value="PP-bd_ACP"/>
</dbReference>
<dbReference type="GO" id="GO:0031177">
    <property type="term" value="F:phosphopantetheine binding"/>
    <property type="evidence" value="ECO:0007669"/>
    <property type="project" value="TreeGrafter"/>
</dbReference>
<dbReference type="SUPFAM" id="SSF56801">
    <property type="entry name" value="Acetyl-CoA synthetase-like"/>
    <property type="match status" value="1"/>
</dbReference>
<dbReference type="KEGG" id="tum:CBW65_23400"/>
<feature type="domain" description="Carrier" evidence="6">
    <location>
        <begin position="1002"/>
        <end position="1077"/>
    </location>
</feature>
<comment type="cofactor">
    <cofactor evidence="1">
        <name>pantetheine 4'-phosphate</name>
        <dbReference type="ChEBI" id="CHEBI:47942"/>
    </cofactor>
</comment>